<protein>
    <submittedName>
        <fullName evidence="2">Uncharacterized protein</fullName>
    </submittedName>
</protein>
<proteinExistence type="predicted"/>
<dbReference type="EMBL" id="AP022596">
    <property type="protein sequence ID" value="BBY64340.1"/>
    <property type="molecule type" value="Genomic_DNA"/>
</dbReference>
<accession>A0A7I7T5S6</accession>
<dbReference type="KEGG" id="mhev:MHEL_25830"/>
<evidence type="ECO:0000313" key="3">
    <source>
        <dbReference type="Proteomes" id="UP000467148"/>
    </source>
</evidence>
<keyword evidence="3" id="KW-1185">Reference proteome</keyword>
<name>A0A7I7T5S6_9MYCO</name>
<sequence>MAPAPRPVAREAQRAAEPAASAARPRSVIVGLGIGMQVYADSTRPADTDSMSRALSDLRAILTV</sequence>
<feature type="compositionally biased region" description="Low complexity" evidence="1">
    <location>
        <begin position="15"/>
        <end position="24"/>
    </location>
</feature>
<organism evidence="2 3">
    <name type="scientific">Mycolicibacterium helvum</name>
    <dbReference type="NCBI Taxonomy" id="1534349"/>
    <lineage>
        <taxon>Bacteria</taxon>
        <taxon>Bacillati</taxon>
        <taxon>Actinomycetota</taxon>
        <taxon>Actinomycetes</taxon>
        <taxon>Mycobacteriales</taxon>
        <taxon>Mycobacteriaceae</taxon>
        <taxon>Mycolicibacterium</taxon>
    </lineage>
</organism>
<evidence type="ECO:0000313" key="2">
    <source>
        <dbReference type="EMBL" id="BBY64340.1"/>
    </source>
</evidence>
<dbReference type="Proteomes" id="UP000467148">
    <property type="component" value="Chromosome"/>
</dbReference>
<dbReference type="AlphaFoldDB" id="A0A7I7T5S6"/>
<gene>
    <name evidence="2" type="ORF">MHEL_25830</name>
</gene>
<reference evidence="2 3" key="1">
    <citation type="journal article" date="2019" name="Emerg. Microbes Infect.">
        <title>Comprehensive subspecies identification of 175 nontuberculous mycobacteria species based on 7547 genomic profiles.</title>
        <authorList>
            <person name="Matsumoto Y."/>
            <person name="Kinjo T."/>
            <person name="Motooka D."/>
            <person name="Nabeya D."/>
            <person name="Jung N."/>
            <person name="Uechi K."/>
            <person name="Horii T."/>
            <person name="Iida T."/>
            <person name="Fujita J."/>
            <person name="Nakamura S."/>
        </authorList>
    </citation>
    <scope>NUCLEOTIDE SEQUENCE [LARGE SCALE GENOMIC DNA]</scope>
    <source>
        <strain evidence="2 3">JCM 30396</strain>
    </source>
</reference>
<evidence type="ECO:0000256" key="1">
    <source>
        <dbReference type="SAM" id="MobiDB-lite"/>
    </source>
</evidence>
<feature type="region of interest" description="Disordered" evidence="1">
    <location>
        <begin position="1"/>
        <end position="24"/>
    </location>
</feature>